<proteinExistence type="predicted"/>
<sequence length="165" mass="18067">MGEDVTPDSTVLGDDQSAVRLIRRTPGGWRVQSGEELPDLLNAMVLADLLATEEDTGEPGASAPPRADEHASEVERLRVTVTQLEHALRTRVVVEQAIGVLSERYRLTPRKAFERLRHEARSRGRRVADLASEVTTSAHNPLTPLPRELAREGAAAQAAPARRRA</sequence>
<dbReference type="Proteomes" id="UP000253318">
    <property type="component" value="Unassembled WGS sequence"/>
</dbReference>
<gene>
    <name evidence="3" type="ORF">DEF24_10980</name>
</gene>
<organism evidence="3 4">
    <name type="scientific">Marinitenerispora sediminis</name>
    <dbReference type="NCBI Taxonomy" id="1931232"/>
    <lineage>
        <taxon>Bacteria</taxon>
        <taxon>Bacillati</taxon>
        <taxon>Actinomycetota</taxon>
        <taxon>Actinomycetes</taxon>
        <taxon>Streptosporangiales</taxon>
        <taxon>Nocardiopsidaceae</taxon>
        <taxon>Marinitenerispora</taxon>
    </lineage>
</organism>
<dbReference type="AlphaFoldDB" id="A0A368T6K4"/>
<dbReference type="OrthoDB" id="3683444at2"/>
<evidence type="ECO:0000313" key="4">
    <source>
        <dbReference type="Proteomes" id="UP000253318"/>
    </source>
</evidence>
<keyword evidence="4" id="KW-1185">Reference proteome</keyword>
<dbReference type="SMART" id="SM01012">
    <property type="entry name" value="ANTAR"/>
    <property type="match status" value="1"/>
</dbReference>
<dbReference type="EMBL" id="QEIN01000070">
    <property type="protein sequence ID" value="RCV59114.1"/>
    <property type="molecule type" value="Genomic_DNA"/>
</dbReference>
<dbReference type="RefSeq" id="WP_114398650.1">
    <property type="nucleotide sequence ID" value="NZ_QEIM01000083.1"/>
</dbReference>
<dbReference type="InterPro" id="IPR011006">
    <property type="entry name" value="CheY-like_superfamily"/>
</dbReference>
<feature type="domain" description="ANTAR" evidence="2">
    <location>
        <begin position="74"/>
        <end position="135"/>
    </location>
</feature>
<feature type="region of interest" description="Disordered" evidence="1">
    <location>
        <begin position="54"/>
        <end position="73"/>
    </location>
</feature>
<name>A0A368T6K4_9ACTN</name>
<dbReference type="Pfam" id="PF03861">
    <property type="entry name" value="ANTAR"/>
    <property type="match status" value="1"/>
</dbReference>
<evidence type="ECO:0000256" key="1">
    <source>
        <dbReference type="SAM" id="MobiDB-lite"/>
    </source>
</evidence>
<protein>
    <submittedName>
        <fullName evidence="3">Antitermination regulator</fullName>
    </submittedName>
</protein>
<accession>A0A368T6K4</accession>
<feature type="compositionally biased region" description="Low complexity" evidence="1">
    <location>
        <begin position="152"/>
        <end position="165"/>
    </location>
</feature>
<evidence type="ECO:0000313" key="3">
    <source>
        <dbReference type="EMBL" id="RCV59114.1"/>
    </source>
</evidence>
<dbReference type="Gene3D" id="1.10.10.10">
    <property type="entry name" value="Winged helix-like DNA-binding domain superfamily/Winged helix DNA-binding domain"/>
    <property type="match status" value="1"/>
</dbReference>
<feature type="region of interest" description="Disordered" evidence="1">
    <location>
        <begin position="122"/>
        <end position="165"/>
    </location>
</feature>
<evidence type="ECO:0000259" key="2">
    <source>
        <dbReference type="PROSITE" id="PS50921"/>
    </source>
</evidence>
<reference evidence="3 4" key="1">
    <citation type="submission" date="2018-04" db="EMBL/GenBank/DDBJ databases">
        <title>Novel actinobacteria from marine sediment.</title>
        <authorList>
            <person name="Ng Z.Y."/>
            <person name="Tan G.Y.A."/>
        </authorList>
    </citation>
    <scope>NUCLEOTIDE SEQUENCE [LARGE SCALE GENOMIC DNA]</scope>
    <source>
        <strain evidence="3 4">TPS81</strain>
    </source>
</reference>
<dbReference type="GO" id="GO:0003723">
    <property type="term" value="F:RNA binding"/>
    <property type="evidence" value="ECO:0007669"/>
    <property type="project" value="InterPro"/>
</dbReference>
<comment type="caution">
    <text evidence="3">The sequence shown here is derived from an EMBL/GenBank/DDBJ whole genome shotgun (WGS) entry which is preliminary data.</text>
</comment>
<dbReference type="PROSITE" id="PS50921">
    <property type="entry name" value="ANTAR"/>
    <property type="match status" value="1"/>
</dbReference>
<dbReference type="SUPFAM" id="SSF52172">
    <property type="entry name" value="CheY-like"/>
    <property type="match status" value="1"/>
</dbReference>
<dbReference type="InterPro" id="IPR036388">
    <property type="entry name" value="WH-like_DNA-bd_sf"/>
</dbReference>
<dbReference type="InterPro" id="IPR005561">
    <property type="entry name" value="ANTAR"/>
</dbReference>